<gene>
    <name evidence="9 12" type="primary">ftsY</name>
    <name evidence="12" type="ORF">DKZ56_06880</name>
</gene>
<feature type="binding site" evidence="9">
    <location>
        <begin position="277"/>
        <end position="281"/>
    </location>
    <ligand>
        <name>GTP</name>
        <dbReference type="ChEBI" id="CHEBI:37565"/>
    </ligand>
</feature>
<feature type="compositionally biased region" description="Basic and acidic residues" evidence="10">
    <location>
        <begin position="64"/>
        <end position="80"/>
    </location>
</feature>
<feature type="compositionally biased region" description="Acidic residues" evidence="10">
    <location>
        <begin position="24"/>
        <end position="36"/>
    </location>
</feature>
<dbReference type="SMART" id="SM00962">
    <property type="entry name" value="SRP54"/>
    <property type="match status" value="1"/>
</dbReference>
<comment type="subcellular location">
    <subcellularLocation>
        <location evidence="9">Cell membrane</location>
        <topology evidence="9">Peripheral membrane protein</topology>
        <orientation evidence="9">Cytoplasmic side</orientation>
    </subcellularLocation>
    <subcellularLocation>
        <location evidence="9">Cytoplasm</location>
    </subcellularLocation>
</comment>
<comment type="similarity">
    <text evidence="9">Belongs to the GTP-binding SRP family. FtsY subfamily.</text>
</comment>
<dbReference type="FunFam" id="3.40.50.300:FF:000053">
    <property type="entry name" value="Signal recognition particle receptor FtsY"/>
    <property type="match status" value="1"/>
</dbReference>
<organism evidence="12 13">
    <name type="scientific">Ureibacillus thermophilus</name>
    <dbReference type="NCBI Taxonomy" id="367743"/>
    <lineage>
        <taxon>Bacteria</taxon>
        <taxon>Bacillati</taxon>
        <taxon>Bacillota</taxon>
        <taxon>Bacilli</taxon>
        <taxon>Bacillales</taxon>
        <taxon>Caryophanaceae</taxon>
        <taxon>Ureibacillus</taxon>
    </lineage>
</organism>
<dbReference type="Proteomes" id="UP000291151">
    <property type="component" value="Chromosome"/>
</dbReference>
<dbReference type="InterPro" id="IPR042101">
    <property type="entry name" value="SRP54_N_sf"/>
</dbReference>
<keyword evidence="6 9" id="KW-0472">Membrane</keyword>
<sequence length="400" mass="44871">MSFFKRLKEKLTGKTSEEQIQQETIEETTEEKEEVEQPIADVAAEPEQEHPLAQAEQVEETVEEETKAVEEEQAEKEKKPSAWSITQKFKMGLAKTRDTFTSKVNDLIARYRKVDEEFFEELEEILLQADVGFETVMELMDELRFEVQRKNMNDTEGIYEIICEKLVEIYEKGEEGISELNLQPEGELTVILFVGVNGVGKTTTIGKLAHRLKNQGKKVMLAAGDTFRAGAIEQLQIWGERVGCEVIKQSEGSDPAAVIYDAINAAKKRGVDVLICDTAGRLQNKVNLMKELEKIHRVISREIPNAPHEVLLALDATTGQNALIQAQTFKEATNVTGIVLTKLDGTAKGGIVLAIRNKLNIPVKFVGLGEKIDDLQPFDPERYVYGLFADSLDKELSKEE</sequence>
<dbReference type="GO" id="GO:0003924">
    <property type="term" value="F:GTPase activity"/>
    <property type="evidence" value="ECO:0007669"/>
    <property type="project" value="UniProtKB-UniRule"/>
</dbReference>
<evidence type="ECO:0000256" key="5">
    <source>
        <dbReference type="ARBA" id="ARBA00023134"/>
    </source>
</evidence>
<keyword evidence="7 9" id="KW-0675">Receptor</keyword>
<keyword evidence="5 9" id="KW-0342">GTP-binding</keyword>
<evidence type="ECO:0000256" key="6">
    <source>
        <dbReference type="ARBA" id="ARBA00023136"/>
    </source>
</evidence>
<dbReference type="SUPFAM" id="SSF47364">
    <property type="entry name" value="Domain of the SRP/SRP receptor G-proteins"/>
    <property type="match status" value="1"/>
</dbReference>
<dbReference type="PROSITE" id="PS00300">
    <property type="entry name" value="SRP54"/>
    <property type="match status" value="1"/>
</dbReference>
<dbReference type="PANTHER" id="PTHR43134">
    <property type="entry name" value="SIGNAL RECOGNITION PARTICLE RECEPTOR SUBUNIT ALPHA"/>
    <property type="match status" value="1"/>
</dbReference>
<comment type="function">
    <text evidence="9">Involved in targeting and insertion of nascent membrane proteins into the cytoplasmic membrane. Acts as a receptor for the complex formed by the signal recognition particle (SRP) and the ribosome-nascent chain (RNC).</text>
</comment>
<dbReference type="GO" id="GO:0005525">
    <property type="term" value="F:GTP binding"/>
    <property type="evidence" value="ECO:0007669"/>
    <property type="project" value="UniProtKB-UniRule"/>
</dbReference>
<evidence type="ECO:0000256" key="4">
    <source>
        <dbReference type="ARBA" id="ARBA00022801"/>
    </source>
</evidence>
<reference evidence="12 13" key="1">
    <citation type="submission" date="2019-02" db="EMBL/GenBank/DDBJ databases">
        <title>Ureibacillus thermophilus.</title>
        <authorList>
            <person name="Sunny J.S."/>
            <person name="Natarajan A."/>
            <person name="Saleena L.M."/>
        </authorList>
    </citation>
    <scope>NUCLEOTIDE SEQUENCE [LARGE SCALE GENOMIC DNA]</scope>
    <source>
        <strain evidence="12 13">LM102</strain>
    </source>
</reference>
<evidence type="ECO:0000256" key="2">
    <source>
        <dbReference type="ARBA" id="ARBA00022490"/>
    </source>
</evidence>
<evidence type="ECO:0000313" key="13">
    <source>
        <dbReference type="Proteomes" id="UP000291151"/>
    </source>
</evidence>
<dbReference type="GO" id="GO:0006614">
    <property type="term" value="P:SRP-dependent cotranslational protein targeting to membrane"/>
    <property type="evidence" value="ECO:0007669"/>
    <property type="project" value="InterPro"/>
</dbReference>
<feature type="binding site" evidence="9">
    <location>
        <begin position="195"/>
        <end position="202"/>
    </location>
    <ligand>
        <name>GTP</name>
        <dbReference type="ChEBI" id="CHEBI:37565"/>
    </ligand>
</feature>
<dbReference type="CDD" id="cd17874">
    <property type="entry name" value="FtsY"/>
    <property type="match status" value="1"/>
</dbReference>
<dbReference type="GO" id="GO:0005886">
    <property type="term" value="C:plasma membrane"/>
    <property type="evidence" value="ECO:0007669"/>
    <property type="project" value="UniProtKB-SubCell"/>
</dbReference>
<evidence type="ECO:0000256" key="9">
    <source>
        <dbReference type="HAMAP-Rule" id="MF_00920"/>
    </source>
</evidence>
<comment type="catalytic activity">
    <reaction evidence="8 9">
        <text>GTP + H2O = GDP + phosphate + H(+)</text>
        <dbReference type="Rhea" id="RHEA:19669"/>
        <dbReference type="ChEBI" id="CHEBI:15377"/>
        <dbReference type="ChEBI" id="CHEBI:15378"/>
        <dbReference type="ChEBI" id="CHEBI:37565"/>
        <dbReference type="ChEBI" id="CHEBI:43474"/>
        <dbReference type="ChEBI" id="CHEBI:58189"/>
        <dbReference type="EC" id="3.6.5.4"/>
    </reaction>
</comment>
<dbReference type="GO" id="GO:0005047">
    <property type="term" value="F:signal recognition particle binding"/>
    <property type="evidence" value="ECO:0007669"/>
    <property type="project" value="TreeGrafter"/>
</dbReference>
<name>A0A4P6URG8_9BACL</name>
<keyword evidence="2 9" id="KW-0963">Cytoplasm</keyword>
<dbReference type="EMBL" id="CP036528">
    <property type="protein sequence ID" value="QBK25604.1"/>
    <property type="molecule type" value="Genomic_DNA"/>
</dbReference>
<dbReference type="GO" id="GO:0005737">
    <property type="term" value="C:cytoplasm"/>
    <property type="evidence" value="ECO:0007669"/>
    <property type="project" value="UniProtKB-SubCell"/>
</dbReference>
<comment type="subunit">
    <text evidence="9">Part of the signal recognition particle protein translocation system, which is composed of SRP and FtsY.</text>
</comment>
<dbReference type="Pfam" id="PF02881">
    <property type="entry name" value="SRP54_N"/>
    <property type="match status" value="1"/>
</dbReference>
<dbReference type="HAMAP" id="MF_00920">
    <property type="entry name" value="FtsY"/>
    <property type="match status" value="1"/>
</dbReference>
<evidence type="ECO:0000256" key="8">
    <source>
        <dbReference type="ARBA" id="ARBA00048027"/>
    </source>
</evidence>
<dbReference type="SMART" id="SM00963">
    <property type="entry name" value="SRP54_N"/>
    <property type="match status" value="1"/>
</dbReference>
<dbReference type="SMART" id="SM00382">
    <property type="entry name" value="AAA"/>
    <property type="match status" value="1"/>
</dbReference>
<accession>A0A4P6URG8</accession>
<evidence type="ECO:0000256" key="1">
    <source>
        <dbReference type="ARBA" id="ARBA00022475"/>
    </source>
</evidence>
<evidence type="ECO:0000256" key="3">
    <source>
        <dbReference type="ARBA" id="ARBA00022741"/>
    </source>
</evidence>
<evidence type="ECO:0000313" key="12">
    <source>
        <dbReference type="EMBL" id="QBK25604.1"/>
    </source>
</evidence>
<protein>
    <recommendedName>
        <fullName evidence="9">Signal recognition particle receptor FtsY</fullName>
        <shortName evidence="9">SRP receptor</shortName>
        <ecNumber evidence="9">3.6.5.4</ecNumber>
    </recommendedName>
</protein>
<dbReference type="InterPro" id="IPR036225">
    <property type="entry name" value="SRP/SRP_N"/>
</dbReference>
<proteinExistence type="inferred from homology"/>
<dbReference type="Gene3D" id="3.40.50.300">
    <property type="entry name" value="P-loop containing nucleotide triphosphate hydrolases"/>
    <property type="match status" value="1"/>
</dbReference>
<evidence type="ECO:0000256" key="10">
    <source>
        <dbReference type="SAM" id="MobiDB-lite"/>
    </source>
</evidence>
<dbReference type="AlphaFoldDB" id="A0A4P6URG8"/>
<feature type="domain" description="SRP54-type proteins GTP-binding" evidence="11">
    <location>
        <begin position="362"/>
        <end position="375"/>
    </location>
</feature>
<feature type="region of interest" description="Disordered" evidence="10">
    <location>
        <begin position="1"/>
        <end position="81"/>
    </location>
</feature>
<dbReference type="NCBIfam" id="TIGR00064">
    <property type="entry name" value="ftsY"/>
    <property type="match status" value="1"/>
</dbReference>
<dbReference type="SUPFAM" id="SSF52540">
    <property type="entry name" value="P-loop containing nucleoside triphosphate hydrolases"/>
    <property type="match status" value="1"/>
</dbReference>
<dbReference type="EC" id="3.6.5.4" evidence="9"/>
<dbReference type="InterPro" id="IPR013822">
    <property type="entry name" value="Signal_recog_particl_SRP54_hlx"/>
</dbReference>
<dbReference type="FunFam" id="1.20.120.140:FF:000002">
    <property type="entry name" value="Signal recognition particle receptor FtsY"/>
    <property type="match status" value="1"/>
</dbReference>
<dbReference type="InterPro" id="IPR003593">
    <property type="entry name" value="AAA+_ATPase"/>
</dbReference>
<keyword evidence="4 9" id="KW-0378">Hydrolase</keyword>
<dbReference type="InterPro" id="IPR027417">
    <property type="entry name" value="P-loop_NTPase"/>
</dbReference>
<keyword evidence="1 9" id="KW-1003">Cell membrane</keyword>
<dbReference type="Pfam" id="PF00448">
    <property type="entry name" value="SRP54"/>
    <property type="match status" value="1"/>
</dbReference>
<dbReference type="RefSeq" id="WP_208651990.1">
    <property type="nucleotide sequence ID" value="NZ_CP036528.1"/>
</dbReference>
<keyword evidence="13" id="KW-1185">Reference proteome</keyword>
<dbReference type="InterPro" id="IPR000897">
    <property type="entry name" value="SRP54_GTPase_dom"/>
</dbReference>
<feature type="binding site" evidence="9">
    <location>
        <begin position="341"/>
        <end position="344"/>
    </location>
    <ligand>
        <name>GTP</name>
        <dbReference type="ChEBI" id="CHEBI:37565"/>
    </ligand>
</feature>
<dbReference type="KEGG" id="uth:DKZ56_06880"/>
<dbReference type="InterPro" id="IPR004390">
    <property type="entry name" value="SR_rcpt_FtsY"/>
</dbReference>
<evidence type="ECO:0000256" key="7">
    <source>
        <dbReference type="ARBA" id="ARBA00023170"/>
    </source>
</evidence>
<dbReference type="PANTHER" id="PTHR43134:SF1">
    <property type="entry name" value="SIGNAL RECOGNITION PARTICLE RECEPTOR SUBUNIT ALPHA"/>
    <property type="match status" value="1"/>
</dbReference>
<keyword evidence="3 9" id="KW-0547">Nucleotide-binding</keyword>
<evidence type="ECO:0000259" key="11">
    <source>
        <dbReference type="PROSITE" id="PS00300"/>
    </source>
</evidence>
<dbReference type="Gene3D" id="1.20.120.140">
    <property type="entry name" value="Signal recognition particle SRP54, nucleotide-binding domain"/>
    <property type="match status" value="1"/>
</dbReference>